<proteinExistence type="predicted"/>
<dbReference type="GO" id="GO:0016887">
    <property type="term" value="F:ATP hydrolysis activity"/>
    <property type="evidence" value="ECO:0007669"/>
    <property type="project" value="InterPro"/>
</dbReference>
<organism evidence="5">
    <name type="scientific">Gracilinema caldarium</name>
    <dbReference type="NCBI Taxonomy" id="215591"/>
    <lineage>
        <taxon>Bacteria</taxon>
        <taxon>Pseudomonadati</taxon>
        <taxon>Spirochaetota</taxon>
        <taxon>Spirochaetia</taxon>
        <taxon>Spirochaetales</taxon>
        <taxon>Breznakiellaceae</taxon>
        <taxon>Gracilinema</taxon>
    </lineage>
</organism>
<evidence type="ECO:0000313" key="5">
    <source>
        <dbReference type="EMBL" id="HFH30588.1"/>
    </source>
</evidence>
<dbReference type="PANTHER" id="PTHR43023">
    <property type="entry name" value="PROTEIN TRIGALACTOSYLDIACYLGLYCEROL 3, CHLOROPLASTIC"/>
    <property type="match status" value="1"/>
</dbReference>
<evidence type="ECO:0000256" key="2">
    <source>
        <dbReference type="ARBA" id="ARBA00022741"/>
    </source>
</evidence>
<reference evidence="5" key="1">
    <citation type="journal article" date="2020" name="mSystems">
        <title>Genome- and Community-Level Interaction Insights into Carbon Utilization and Element Cycling Functions of Hydrothermarchaeota in Hydrothermal Sediment.</title>
        <authorList>
            <person name="Zhou Z."/>
            <person name="Liu Y."/>
            <person name="Xu W."/>
            <person name="Pan J."/>
            <person name="Luo Z.H."/>
            <person name="Li M."/>
        </authorList>
    </citation>
    <scope>NUCLEOTIDE SEQUENCE [LARGE SCALE GENOMIC DNA]</scope>
    <source>
        <strain evidence="5">SpSt-503</strain>
    </source>
</reference>
<gene>
    <name evidence="5" type="ORF">ENS59_13950</name>
</gene>
<dbReference type="GO" id="GO:0005524">
    <property type="term" value="F:ATP binding"/>
    <property type="evidence" value="ECO:0007669"/>
    <property type="project" value="UniProtKB-KW"/>
</dbReference>
<dbReference type="PROSITE" id="PS50893">
    <property type="entry name" value="ABC_TRANSPORTER_2"/>
    <property type="match status" value="1"/>
</dbReference>
<dbReference type="AlphaFoldDB" id="A0A7C3E2R8"/>
<dbReference type="SUPFAM" id="SSF52540">
    <property type="entry name" value="P-loop containing nucleoside triphosphate hydrolases"/>
    <property type="match status" value="1"/>
</dbReference>
<feature type="domain" description="ABC transporter" evidence="4">
    <location>
        <begin position="3"/>
        <end position="240"/>
    </location>
</feature>
<dbReference type="PROSITE" id="PS00211">
    <property type="entry name" value="ABC_TRANSPORTER_1"/>
    <property type="match status" value="1"/>
</dbReference>
<keyword evidence="3 5" id="KW-0067">ATP-binding</keyword>
<dbReference type="Gene3D" id="3.40.50.300">
    <property type="entry name" value="P-loop containing nucleotide triphosphate hydrolases"/>
    <property type="match status" value="1"/>
</dbReference>
<protein>
    <submittedName>
        <fullName evidence="5">ATP-binding cassette domain-containing protein</fullName>
    </submittedName>
</protein>
<comment type="caution">
    <text evidence="5">The sequence shown here is derived from an EMBL/GenBank/DDBJ whole genome shotgun (WGS) entry which is preliminary data.</text>
</comment>
<sequence>MILKIERVHKAFGPKKVLSGVNLEIPEKSICSVVGQSGTGKSVLLKCIMGMIPVDSGKVWFKNDELTSLSSDALIEVRKHFGYAFQNAALFDSMTVGENLEFPLREVLFLKNKDIIRKRISEILDWIELPGIEHMHPSDLSGGMRKRVGVARALMLQPEVLFFDEPTTGLDPVLSETIMNLVVRVNKELGVTCIVITHDIPAAFRISDKIAFLHQGAIVAEGSPKEVARSDQDIVKDFIRISFNELAV</sequence>
<dbReference type="Pfam" id="PF00005">
    <property type="entry name" value="ABC_tran"/>
    <property type="match status" value="1"/>
</dbReference>
<dbReference type="InterPro" id="IPR003593">
    <property type="entry name" value="AAA+_ATPase"/>
</dbReference>
<evidence type="ECO:0000256" key="1">
    <source>
        <dbReference type="ARBA" id="ARBA00022448"/>
    </source>
</evidence>
<evidence type="ECO:0000259" key="4">
    <source>
        <dbReference type="PROSITE" id="PS50893"/>
    </source>
</evidence>
<dbReference type="EMBL" id="DSVL01000427">
    <property type="protein sequence ID" value="HFH30588.1"/>
    <property type="molecule type" value="Genomic_DNA"/>
</dbReference>
<name>A0A7C3E2R8_9SPIR</name>
<dbReference type="InterPro" id="IPR003439">
    <property type="entry name" value="ABC_transporter-like_ATP-bd"/>
</dbReference>
<dbReference type="InterPro" id="IPR017871">
    <property type="entry name" value="ABC_transporter-like_CS"/>
</dbReference>
<dbReference type="InterPro" id="IPR027417">
    <property type="entry name" value="P-loop_NTPase"/>
</dbReference>
<dbReference type="SMART" id="SM00382">
    <property type="entry name" value="AAA"/>
    <property type="match status" value="1"/>
</dbReference>
<evidence type="ECO:0000256" key="3">
    <source>
        <dbReference type="ARBA" id="ARBA00022840"/>
    </source>
</evidence>
<dbReference type="PANTHER" id="PTHR43023:SF6">
    <property type="entry name" value="INTERMEMBRANE PHOSPHOLIPID TRANSPORT SYSTEM ATP-BINDING PROTEIN MLAF"/>
    <property type="match status" value="1"/>
</dbReference>
<keyword evidence="2" id="KW-0547">Nucleotide-binding</keyword>
<accession>A0A7C3E2R8</accession>
<keyword evidence="1" id="KW-0813">Transport</keyword>